<keyword evidence="7" id="KW-0804">Transcription</keyword>
<dbReference type="Pfam" id="PF00486">
    <property type="entry name" value="Trans_reg_C"/>
    <property type="match status" value="1"/>
</dbReference>
<dbReference type="InterPro" id="IPR011006">
    <property type="entry name" value="CheY-like_superfamily"/>
</dbReference>
<comment type="caution">
    <text evidence="8">The sequence shown here is derived from an EMBL/GenBank/DDBJ whole genome shotgun (WGS) entry which is preliminary data.</text>
</comment>
<accession>A0A6I1PM61</accession>
<keyword evidence="3" id="KW-0597">Phosphoprotein</keyword>
<keyword evidence="6" id="KW-0238">DNA-binding</keyword>
<evidence type="ECO:0000256" key="3">
    <source>
        <dbReference type="ARBA" id="ARBA00022553"/>
    </source>
</evidence>
<dbReference type="CDD" id="cd00383">
    <property type="entry name" value="trans_reg_C"/>
    <property type="match status" value="1"/>
</dbReference>
<keyword evidence="4" id="KW-0902">Two-component regulatory system</keyword>
<dbReference type="PANTHER" id="PTHR48111:SF4">
    <property type="entry name" value="DNA-BINDING DUAL TRANSCRIPTIONAL REGULATOR OMPR"/>
    <property type="match status" value="1"/>
</dbReference>
<comment type="subcellular location">
    <subcellularLocation>
        <location evidence="1">Cytoplasm</location>
    </subcellularLocation>
</comment>
<name>A0A6I1PM61_PARAM</name>
<evidence type="ECO:0000256" key="7">
    <source>
        <dbReference type="ARBA" id="ARBA00023163"/>
    </source>
</evidence>
<protein>
    <submittedName>
        <fullName evidence="8">Two-component system OmpR family response regulator</fullName>
    </submittedName>
</protein>
<evidence type="ECO:0000256" key="6">
    <source>
        <dbReference type="ARBA" id="ARBA00023125"/>
    </source>
</evidence>
<proteinExistence type="predicted"/>
<evidence type="ECO:0000313" key="9">
    <source>
        <dbReference type="Proteomes" id="UP000592780"/>
    </source>
</evidence>
<dbReference type="SUPFAM" id="SSF52172">
    <property type="entry name" value="CheY-like"/>
    <property type="match status" value="1"/>
</dbReference>
<dbReference type="Pfam" id="PF00072">
    <property type="entry name" value="Response_reg"/>
    <property type="match status" value="1"/>
</dbReference>
<evidence type="ECO:0000256" key="5">
    <source>
        <dbReference type="ARBA" id="ARBA00023015"/>
    </source>
</evidence>
<dbReference type="Gene3D" id="3.40.50.2300">
    <property type="match status" value="1"/>
</dbReference>
<dbReference type="SMART" id="SM00448">
    <property type="entry name" value="REC"/>
    <property type="match status" value="1"/>
</dbReference>
<evidence type="ECO:0000313" key="8">
    <source>
        <dbReference type="EMBL" id="MBB5423419.1"/>
    </source>
</evidence>
<dbReference type="EMBL" id="JACHDD010000003">
    <property type="protein sequence ID" value="MBB5423419.1"/>
    <property type="molecule type" value="Genomic_DNA"/>
</dbReference>
<dbReference type="InterPro" id="IPR001867">
    <property type="entry name" value="OmpR/PhoB-type_DNA-bd"/>
</dbReference>
<dbReference type="GO" id="GO:0032993">
    <property type="term" value="C:protein-DNA complex"/>
    <property type="evidence" value="ECO:0007669"/>
    <property type="project" value="TreeGrafter"/>
</dbReference>
<evidence type="ECO:0000256" key="1">
    <source>
        <dbReference type="ARBA" id="ARBA00004496"/>
    </source>
</evidence>
<dbReference type="Gene3D" id="1.10.10.10">
    <property type="entry name" value="Winged helix-like DNA-binding domain superfamily/Winged helix DNA-binding domain"/>
    <property type="match status" value="1"/>
</dbReference>
<dbReference type="RefSeq" id="WP_152851381.1">
    <property type="nucleotide sequence ID" value="NZ_JACHDD010000003.1"/>
</dbReference>
<dbReference type="GO" id="GO:0000976">
    <property type="term" value="F:transcription cis-regulatory region binding"/>
    <property type="evidence" value="ECO:0007669"/>
    <property type="project" value="TreeGrafter"/>
</dbReference>
<keyword evidence="5" id="KW-0805">Transcription regulation</keyword>
<dbReference type="SMART" id="SM00862">
    <property type="entry name" value="Trans_reg_C"/>
    <property type="match status" value="1"/>
</dbReference>
<dbReference type="Gene3D" id="6.10.250.690">
    <property type="match status" value="1"/>
</dbReference>
<evidence type="ECO:0000256" key="4">
    <source>
        <dbReference type="ARBA" id="ARBA00023012"/>
    </source>
</evidence>
<dbReference type="InterPro" id="IPR016032">
    <property type="entry name" value="Sig_transdc_resp-reg_C-effctor"/>
</dbReference>
<dbReference type="InterPro" id="IPR001789">
    <property type="entry name" value="Sig_transdc_resp-reg_receiver"/>
</dbReference>
<sequence length="274" mass="31289">MEKPDHILVVDDDRGIRELVAGYLERNGMRVSAAANGREMHELLGKHAPDLILLDLILPGEDGLALYRTLRDNRHRAVPVLMLTANSDVTDRIIGLEMGADDYMSKPFQARELLARIRAVLRRTRMLPPDVQPVDDTPVLGFGEWRLDTSARHLLESNHTVVTLSGAEYRLLRVFLDHAQRVLTRDQLLNLTQRRNADPFDRSIDLLVSRLRQKLNDTARAARYIKTLRNEGYIFLAPVTIHHESREALQCAHAHVKSEANRLKRSFFGVARFL</sequence>
<evidence type="ECO:0000256" key="2">
    <source>
        <dbReference type="ARBA" id="ARBA00022490"/>
    </source>
</evidence>
<reference evidence="8 9" key="1">
    <citation type="submission" date="2020-08" db="EMBL/GenBank/DDBJ databases">
        <title>Genomic Encyclopedia of Type Strains, Phase IV (KMG-V): Genome sequencing to study the core and pangenomes of soil and plant-associated prokaryotes.</title>
        <authorList>
            <person name="Whitman W."/>
        </authorList>
    </citation>
    <scope>NUCLEOTIDE SEQUENCE [LARGE SCALE GENOMIC DNA]</scope>
    <source>
        <strain evidence="8 9">JPY158</strain>
    </source>
</reference>
<dbReference type="PANTHER" id="PTHR48111">
    <property type="entry name" value="REGULATOR OF RPOS"/>
    <property type="match status" value="1"/>
</dbReference>
<dbReference type="GO" id="GO:0005829">
    <property type="term" value="C:cytosol"/>
    <property type="evidence" value="ECO:0007669"/>
    <property type="project" value="TreeGrafter"/>
</dbReference>
<dbReference type="SUPFAM" id="SSF46894">
    <property type="entry name" value="C-terminal effector domain of the bipartite response regulators"/>
    <property type="match status" value="1"/>
</dbReference>
<dbReference type="PROSITE" id="PS51755">
    <property type="entry name" value="OMPR_PHOB"/>
    <property type="match status" value="1"/>
</dbReference>
<dbReference type="GO" id="GO:0000156">
    <property type="term" value="F:phosphorelay response regulator activity"/>
    <property type="evidence" value="ECO:0007669"/>
    <property type="project" value="TreeGrafter"/>
</dbReference>
<dbReference type="AlphaFoldDB" id="A0A6I1PM61"/>
<dbReference type="InterPro" id="IPR039420">
    <property type="entry name" value="WalR-like"/>
</dbReference>
<dbReference type="FunFam" id="1.10.10.10:FF:000099">
    <property type="entry name" value="Two-component system response regulator TorR"/>
    <property type="match status" value="1"/>
</dbReference>
<gene>
    <name evidence="8" type="ORF">HDG40_001563</name>
</gene>
<organism evidence="8 9">
    <name type="scientific">Paraburkholderia atlantica</name>
    <dbReference type="NCBI Taxonomy" id="2654982"/>
    <lineage>
        <taxon>Bacteria</taxon>
        <taxon>Pseudomonadati</taxon>
        <taxon>Pseudomonadota</taxon>
        <taxon>Betaproteobacteria</taxon>
        <taxon>Burkholderiales</taxon>
        <taxon>Burkholderiaceae</taxon>
        <taxon>Paraburkholderia</taxon>
    </lineage>
</organism>
<dbReference type="Proteomes" id="UP000592780">
    <property type="component" value="Unassembled WGS sequence"/>
</dbReference>
<dbReference type="InterPro" id="IPR036388">
    <property type="entry name" value="WH-like_DNA-bd_sf"/>
</dbReference>
<keyword evidence="2" id="KW-0963">Cytoplasm</keyword>
<dbReference type="FunFam" id="3.40.50.2300:FF:000001">
    <property type="entry name" value="DNA-binding response regulator PhoB"/>
    <property type="match status" value="1"/>
</dbReference>
<dbReference type="PROSITE" id="PS50110">
    <property type="entry name" value="RESPONSE_REGULATORY"/>
    <property type="match status" value="1"/>
</dbReference>
<keyword evidence="9" id="KW-1185">Reference proteome</keyword>
<dbReference type="GO" id="GO:0006355">
    <property type="term" value="P:regulation of DNA-templated transcription"/>
    <property type="evidence" value="ECO:0007669"/>
    <property type="project" value="InterPro"/>
</dbReference>